<accession>A0AAD5UXL0</accession>
<name>A0AAD5UXL0_9APHY</name>
<evidence type="ECO:0000313" key="2">
    <source>
        <dbReference type="EMBL" id="KAJ3480561.1"/>
    </source>
</evidence>
<comment type="caution">
    <text evidence="2">The sequence shown here is derived from an EMBL/GenBank/DDBJ whole genome shotgun (WGS) entry which is preliminary data.</text>
</comment>
<reference evidence="2" key="1">
    <citation type="submission" date="2022-07" db="EMBL/GenBank/DDBJ databases">
        <title>Genome Sequence of Physisporinus lineatus.</title>
        <authorList>
            <person name="Buettner E."/>
        </authorList>
    </citation>
    <scope>NUCLEOTIDE SEQUENCE</scope>
    <source>
        <strain evidence="2">VT162</strain>
    </source>
</reference>
<feature type="compositionally biased region" description="Basic and acidic residues" evidence="1">
    <location>
        <begin position="147"/>
        <end position="159"/>
    </location>
</feature>
<dbReference type="AlphaFoldDB" id="A0AAD5UXL0"/>
<evidence type="ECO:0000313" key="3">
    <source>
        <dbReference type="Proteomes" id="UP001212997"/>
    </source>
</evidence>
<organism evidence="2 3">
    <name type="scientific">Meripilus lineatus</name>
    <dbReference type="NCBI Taxonomy" id="2056292"/>
    <lineage>
        <taxon>Eukaryota</taxon>
        <taxon>Fungi</taxon>
        <taxon>Dikarya</taxon>
        <taxon>Basidiomycota</taxon>
        <taxon>Agaricomycotina</taxon>
        <taxon>Agaricomycetes</taxon>
        <taxon>Polyporales</taxon>
        <taxon>Meripilaceae</taxon>
        <taxon>Meripilus</taxon>
    </lineage>
</organism>
<feature type="compositionally biased region" description="Basic and acidic residues" evidence="1">
    <location>
        <begin position="37"/>
        <end position="49"/>
    </location>
</feature>
<dbReference type="EMBL" id="JANAWD010000368">
    <property type="protein sequence ID" value="KAJ3480561.1"/>
    <property type="molecule type" value="Genomic_DNA"/>
</dbReference>
<evidence type="ECO:0000256" key="1">
    <source>
        <dbReference type="SAM" id="MobiDB-lite"/>
    </source>
</evidence>
<keyword evidence="3" id="KW-1185">Reference proteome</keyword>
<feature type="region of interest" description="Disordered" evidence="1">
    <location>
        <begin position="101"/>
        <end position="159"/>
    </location>
</feature>
<feature type="region of interest" description="Disordered" evidence="1">
    <location>
        <begin position="37"/>
        <end position="64"/>
    </location>
</feature>
<dbReference type="Proteomes" id="UP001212997">
    <property type="component" value="Unassembled WGS sequence"/>
</dbReference>
<proteinExistence type="predicted"/>
<sequence>MYSIAVRSAAKRATVSAVGTSRTAAVAQVRFTSTMHENDPEVLDREKSRNLGKKHFKTSSPIDNAPGWNEYLASASEANVKADRSDLSPSELAARTVEYVTQRHHEEEEDLRSSGDIHEERIDAREASYERDEISGPLGGRGVSETEMVKETIKKKSAA</sequence>
<feature type="compositionally biased region" description="Basic and acidic residues" evidence="1">
    <location>
        <begin position="101"/>
        <end position="134"/>
    </location>
</feature>
<gene>
    <name evidence="2" type="ORF">NLI96_g8270</name>
</gene>
<protein>
    <submittedName>
        <fullName evidence="2">Uncharacterized protein</fullName>
    </submittedName>
</protein>